<reference evidence="1 2" key="1">
    <citation type="submission" date="2021-08" db="EMBL/GenBank/DDBJ databases">
        <authorList>
            <person name="Peeters C."/>
        </authorList>
    </citation>
    <scope>NUCLEOTIDE SEQUENCE [LARGE SCALE GENOMIC DNA]</scope>
    <source>
        <strain evidence="1 2">LMG 32289</strain>
    </source>
</reference>
<protein>
    <submittedName>
        <fullName evidence="1">Alpha-D-ribose 1-methylphosphonate 5-triphosphate synthase subunit PhnG</fullName>
        <ecNumber evidence="1">2.7.8.37</ecNumber>
    </submittedName>
</protein>
<comment type="caution">
    <text evidence="1">The sequence shown here is derived from an EMBL/GenBank/DDBJ whole genome shotgun (WGS) entry which is preliminary data.</text>
</comment>
<dbReference type="Pfam" id="PF06754">
    <property type="entry name" value="PhnG"/>
    <property type="match status" value="1"/>
</dbReference>
<name>A0ABN7XRF1_9BURK</name>
<dbReference type="RefSeq" id="WP_223980360.1">
    <property type="nucleotide sequence ID" value="NZ_CAJZAG010000001.1"/>
</dbReference>
<accession>A0ABN7XRF1</accession>
<dbReference type="GO" id="GO:0061693">
    <property type="term" value="F:alpha-D-ribose 1-methylphosphonate 5-triphosphate synthase activity"/>
    <property type="evidence" value="ECO:0007669"/>
    <property type="project" value="UniProtKB-EC"/>
</dbReference>
<dbReference type="NCBIfam" id="TIGR03293">
    <property type="entry name" value="PhnG_redo"/>
    <property type="match status" value="1"/>
</dbReference>
<evidence type="ECO:0000313" key="1">
    <source>
        <dbReference type="EMBL" id="CAG9163482.1"/>
    </source>
</evidence>
<proteinExistence type="predicted"/>
<dbReference type="InterPro" id="IPR009609">
    <property type="entry name" value="Phosphonate_metab_PhnG"/>
</dbReference>
<organism evidence="1 2">
    <name type="scientific">Cupriavidus pampae</name>
    <dbReference type="NCBI Taxonomy" id="659251"/>
    <lineage>
        <taxon>Bacteria</taxon>
        <taxon>Pseudomonadati</taxon>
        <taxon>Pseudomonadota</taxon>
        <taxon>Betaproteobacteria</taxon>
        <taxon>Burkholderiales</taxon>
        <taxon>Burkholderiaceae</taxon>
        <taxon>Cupriavidus</taxon>
    </lineage>
</organism>
<keyword evidence="2" id="KW-1185">Reference proteome</keyword>
<dbReference type="EMBL" id="CAJZAG010000001">
    <property type="protein sequence ID" value="CAG9163482.1"/>
    <property type="molecule type" value="Genomic_DNA"/>
</dbReference>
<sequence>MNTQISSEADVTGNANVARAAWMRILALAGPDALDAAWDRLTRDGEVPAYRFLRKPESGMTMVRARAGGTGAQFNLGEVSVTRCAVVLDIGGDVGGDGDGVAGVAYLQGCGARGARHAERAAVLDALMQLPTWQARVQASVIAPLDADLAARAAREVAETAQTRVEFFTMVRGED</sequence>
<dbReference type="Proteomes" id="UP000706525">
    <property type="component" value="Unassembled WGS sequence"/>
</dbReference>
<gene>
    <name evidence="1" type="primary">phnG</name>
    <name evidence="1" type="ORF">LMG32289_00036</name>
</gene>
<keyword evidence="1" id="KW-0808">Transferase</keyword>
<evidence type="ECO:0000313" key="2">
    <source>
        <dbReference type="Proteomes" id="UP000706525"/>
    </source>
</evidence>
<dbReference type="EC" id="2.7.8.37" evidence="1"/>